<reference evidence="1 2" key="1">
    <citation type="submission" date="2020-04" db="EMBL/GenBank/DDBJ databases">
        <authorList>
            <person name="Hitch T.C.A."/>
            <person name="Wylensek D."/>
            <person name="Clavel T."/>
        </authorList>
    </citation>
    <scope>NUCLEOTIDE SEQUENCE [LARGE SCALE GENOMIC DNA]</scope>
    <source>
        <strain evidence="1 2">WB01_D5_05</strain>
    </source>
</reference>
<dbReference type="OrthoDB" id="2608740at2"/>
<dbReference type="GeneID" id="92842109"/>
<comment type="caution">
    <text evidence="1">The sequence shown here is derived from an EMBL/GenBank/DDBJ whole genome shotgun (WGS) entry which is preliminary data.</text>
</comment>
<name>A0A848CXB5_ANEAE</name>
<proteinExistence type="predicted"/>
<organism evidence="1 2">
    <name type="scientific">Aneurinibacillus aneurinilyticus</name>
    <name type="common">Bacillus aneurinolyticus</name>
    <dbReference type="NCBI Taxonomy" id="1391"/>
    <lineage>
        <taxon>Bacteria</taxon>
        <taxon>Bacillati</taxon>
        <taxon>Bacillota</taxon>
        <taxon>Bacilli</taxon>
        <taxon>Bacillales</taxon>
        <taxon>Paenibacillaceae</taxon>
        <taxon>Aneurinibacillus group</taxon>
        <taxon>Aneurinibacillus</taxon>
    </lineage>
</organism>
<dbReference type="RefSeq" id="WP_021618949.1">
    <property type="nucleotide sequence ID" value="NZ_CABKST010000007.1"/>
</dbReference>
<dbReference type="Proteomes" id="UP000561326">
    <property type="component" value="Unassembled WGS sequence"/>
</dbReference>
<evidence type="ECO:0000313" key="2">
    <source>
        <dbReference type="Proteomes" id="UP000561326"/>
    </source>
</evidence>
<accession>A0A848CXB5</accession>
<evidence type="ECO:0000313" key="1">
    <source>
        <dbReference type="EMBL" id="NME98182.1"/>
    </source>
</evidence>
<protein>
    <submittedName>
        <fullName evidence="1">Uncharacterized protein</fullName>
    </submittedName>
</protein>
<gene>
    <name evidence="1" type="ORF">HF838_07905</name>
</gene>
<sequence length="73" mass="8429">MISQATEIEIKVKNKMYIRFWGATGCIEKKWPIVQLEGTGEKVDRKECRVRRASLLFLCGAKDEIDQQLFLAP</sequence>
<dbReference type="EMBL" id="JABAGO010000010">
    <property type="protein sequence ID" value="NME98182.1"/>
    <property type="molecule type" value="Genomic_DNA"/>
</dbReference>
<dbReference type="AlphaFoldDB" id="A0A848CXB5"/>